<accession>C0ZTH7</accession>
<dbReference type="eggNOG" id="ENOG503450B">
    <property type="taxonomic scope" value="Bacteria"/>
</dbReference>
<keyword evidence="1" id="KW-1133">Transmembrane helix</keyword>
<evidence type="ECO:0000256" key="1">
    <source>
        <dbReference type="SAM" id="Phobius"/>
    </source>
</evidence>
<dbReference type="EMBL" id="AP008957">
    <property type="protein sequence ID" value="BAH32150.1"/>
    <property type="molecule type" value="Genomic_DNA"/>
</dbReference>
<dbReference type="Proteomes" id="UP000002204">
    <property type="component" value="Chromosome"/>
</dbReference>
<evidence type="ECO:0000313" key="3">
    <source>
        <dbReference type="Proteomes" id="UP000002204"/>
    </source>
</evidence>
<feature type="transmembrane region" description="Helical" evidence="1">
    <location>
        <begin position="73"/>
        <end position="93"/>
    </location>
</feature>
<keyword evidence="1" id="KW-0812">Transmembrane</keyword>
<organism evidence="2 3">
    <name type="scientific">Rhodococcus erythropolis (strain PR4 / NBRC 100887)</name>
    <dbReference type="NCBI Taxonomy" id="234621"/>
    <lineage>
        <taxon>Bacteria</taxon>
        <taxon>Bacillati</taxon>
        <taxon>Actinomycetota</taxon>
        <taxon>Actinomycetes</taxon>
        <taxon>Mycobacteriales</taxon>
        <taxon>Nocardiaceae</taxon>
        <taxon>Rhodococcus</taxon>
        <taxon>Rhodococcus erythropolis group</taxon>
    </lineage>
</organism>
<evidence type="ECO:0000313" key="2">
    <source>
        <dbReference type="EMBL" id="BAH32150.1"/>
    </source>
</evidence>
<reference evidence="3" key="1">
    <citation type="submission" date="2005-03" db="EMBL/GenBank/DDBJ databases">
        <title>Comparison of the complete genome sequences of Rhodococcus erythropolis PR4 and Rhodococcus opacus B4.</title>
        <authorList>
            <person name="Takarada H."/>
            <person name="Sekine M."/>
            <person name="Hosoyama A."/>
            <person name="Yamada R."/>
            <person name="Fujisawa T."/>
            <person name="Omata S."/>
            <person name="Shimizu A."/>
            <person name="Tsukatani N."/>
            <person name="Tanikawa S."/>
            <person name="Fujita N."/>
            <person name="Harayama S."/>
        </authorList>
    </citation>
    <scope>NUCLEOTIDE SEQUENCE [LARGE SCALE GENOMIC DNA]</scope>
    <source>
        <strain evidence="3">PR4 / NBRC 100887</strain>
    </source>
</reference>
<dbReference type="KEGG" id="rer:RER_14420"/>
<keyword evidence="1" id="KW-0472">Membrane</keyword>
<dbReference type="HOGENOM" id="CLU_121437_0_0_11"/>
<feature type="transmembrane region" description="Helical" evidence="1">
    <location>
        <begin position="20"/>
        <end position="39"/>
    </location>
</feature>
<name>C0ZTH7_RHOE4</name>
<reference evidence="2 3" key="2">
    <citation type="journal article" date="2006" name="Environ. Microbiol.">
        <title>Sequence analysis of three plasmids harboured in Rhodococcus erythropolis strain PR4.</title>
        <authorList>
            <person name="Sekine M."/>
            <person name="Tanikawa S."/>
            <person name="Omata S."/>
            <person name="Saito M."/>
            <person name="Fujisawa T."/>
            <person name="Tsukatani N."/>
            <person name="Tajima T."/>
            <person name="Sekigawa T."/>
            <person name="Kosugi H."/>
            <person name="Matsuo Y."/>
            <person name="Nishiko R."/>
            <person name="Imamura K."/>
            <person name="Ito M."/>
            <person name="Narita H."/>
            <person name="Tago S."/>
            <person name="Fujita N."/>
            <person name="Harayama S."/>
        </authorList>
    </citation>
    <scope>NUCLEOTIDE SEQUENCE [LARGE SCALE GENOMIC DNA]</scope>
    <source>
        <strain evidence="3">PR4 / NBRC 100887</strain>
    </source>
</reference>
<proteinExistence type="predicted"/>
<dbReference type="AlphaFoldDB" id="C0ZTH7"/>
<sequence>MPRLRPNGSTLSLDRLWVNLFFLPILPLSRVFGVGAWSLTGHNFKLWGSIGVMSDELRESDNIDGKKASAGPFLLAVAIVALILGGIFVASWISPAEENVTESDRVSRSVTDYVDAENRNDAETVKTLTCASFNSSTGPMAGVDGTVELKGVDGVVVTGDRARADVTITGGGAGERVSTWALTRDGNRWVVCN</sequence>
<gene>
    <name evidence="2" type="ordered locus">RER_14420</name>
</gene>
<protein>
    <submittedName>
        <fullName evidence="2">Uncharacterized protein</fullName>
    </submittedName>
</protein>